<dbReference type="EMBL" id="AP027079">
    <property type="protein sequence ID" value="BDU70307.1"/>
    <property type="molecule type" value="Genomic_DNA"/>
</dbReference>
<proteinExistence type="predicted"/>
<evidence type="ECO:0000313" key="2">
    <source>
        <dbReference type="Proteomes" id="UP001242010"/>
    </source>
</evidence>
<dbReference type="Proteomes" id="UP001242010">
    <property type="component" value="Chromosome"/>
</dbReference>
<evidence type="ECO:0000313" key="1">
    <source>
        <dbReference type="EMBL" id="BDU70307.1"/>
    </source>
</evidence>
<sequence>MSRRLSVRILVVEEDRSAWPRIAAFFELQLAQVGTRPVMVFRDQLPQRAAGFDFISLTDRTGRRKVVHLLLDRPELLADLRDTPIVNLHAPRPSSMHGDMRVLLGRESVGLMSDGLWVFAQDWMAPGFEDSLEFPELGLAQLSAARPATADRTWERRSGRARDLSRAAGFGFPLAAGAR</sequence>
<keyword evidence="2" id="KW-1185">Reference proteome</keyword>
<accession>A0ABM8DTC3</accession>
<organism evidence="1 2">
    <name type="scientific">Geothrix oryzae</name>
    <dbReference type="NCBI Taxonomy" id="2927975"/>
    <lineage>
        <taxon>Bacteria</taxon>
        <taxon>Pseudomonadati</taxon>
        <taxon>Acidobacteriota</taxon>
        <taxon>Holophagae</taxon>
        <taxon>Holophagales</taxon>
        <taxon>Holophagaceae</taxon>
        <taxon>Geothrix</taxon>
    </lineage>
</organism>
<name>A0ABM8DTC3_9BACT</name>
<dbReference type="RefSeq" id="WP_286354026.1">
    <property type="nucleotide sequence ID" value="NZ_AP027079.1"/>
</dbReference>
<protein>
    <submittedName>
        <fullName evidence="1">Uncharacterized protein</fullName>
    </submittedName>
</protein>
<gene>
    <name evidence="1" type="ORF">GETHOR_24080</name>
</gene>
<reference evidence="2" key="1">
    <citation type="journal article" date="2023" name="Int. J. Syst. Evol. Microbiol.">
        <title>Mesoterricola silvestris gen. nov., sp. nov., Mesoterricola sediminis sp. nov., Geothrix oryzae sp. nov., Geothrix edaphica sp. nov., Geothrix rubra sp. nov., and Geothrix limicola sp. nov., six novel members of Acidobacteriota isolated from soils.</title>
        <authorList>
            <person name="Itoh H."/>
            <person name="Sugisawa Y."/>
            <person name="Mise K."/>
            <person name="Xu Z."/>
            <person name="Kuniyasu M."/>
            <person name="Ushijima N."/>
            <person name="Kawano K."/>
            <person name="Kobayashi E."/>
            <person name="Shiratori Y."/>
            <person name="Masuda Y."/>
            <person name="Senoo K."/>
        </authorList>
    </citation>
    <scope>NUCLEOTIDE SEQUENCE [LARGE SCALE GENOMIC DNA]</scope>
    <source>
        <strain evidence="2">Red222</strain>
    </source>
</reference>